<gene>
    <name evidence="10" type="ORF">G3I67_02710</name>
</gene>
<dbReference type="Gene3D" id="3.20.20.70">
    <property type="entry name" value="Aldolase class I"/>
    <property type="match status" value="1"/>
</dbReference>
<evidence type="ECO:0000256" key="3">
    <source>
        <dbReference type="ARBA" id="ARBA00022575"/>
    </source>
</evidence>
<evidence type="ECO:0000256" key="1">
    <source>
        <dbReference type="ARBA" id="ARBA00001917"/>
    </source>
</evidence>
<keyword evidence="6" id="KW-0560">Oxidoreductase</keyword>
<evidence type="ECO:0000313" key="10">
    <source>
        <dbReference type="EMBL" id="NDY82134.1"/>
    </source>
</evidence>
<dbReference type="Pfam" id="PF03060">
    <property type="entry name" value="NMO"/>
    <property type="match status" value="1"/>
</dbReference>
<comment type="caution">
    <text evidence="10">The sequence shown here is derived from an EMBL/GenBank/DDBJ whole genome shotgun (WGS) entry which is preliminary data.</text>
</comment>
<keyword evidence="5" id="KW-0288">FMN</keyword>
<sequence>MFNFSKLTVPLIQAPMAGGINTPALASEVANVGGVGSFGFAYSTPQKISEDLLATKALTNGPINANFFVFSPVDLPTISIQEQAITSLKNLPIDGEPSISIPQAPFFPNIEDQLQPIWEHRPAILTFHLGLPPRSVMEKARSLGIAVGITATNLEEAISIEKAGADFVIAQGIEAGGHRGIFHPDQFDEKLTTIELTKRLVKGCSSPIISAGAIMDGADIARALKAGAVAAQLGTAFLCCEESGASRAHKDYLLTQQNRHSVFTKGFSGRPARGIDNQFIQLMENKPVLPFPIQNTMTAPIRQLAGQTNYGEYQSLWAGQDFKRVRKLKAKDLVLALKEELLIAQS</sequence>
<accession>A0A6B2QXV5</accession>
<dbReference type="PANTHER" id="PTHR42747:SF3">
    <property type="entry name" value="NITRONATE MONOOXYGENASE-RELATED"/>
    <property type="match status" value="1"/>
</dbReference>
<dbReference type="SUPFAM" id="SSF51412">
    <property type="entry name" value="Inosine monophosphate dehydrogenase (IMPDH)"/>
    <property type="match status" value="1"/>
</dbReference>
<dbReference type="AlphaFoldDB" id="A0A6B2QXV5"/>
<comment type="catalytic activity">
    <reaction evidence="9">
        <text>3 propionate 3-nitronate + 3 O2 + H2O = 3 3-oxopropanoate + 2 nitrate + nitrite + H2O2 + 3 H(+)</text>
        <dbReference type="Rhea" id="RHEA:57332"/>
        <dbReference type="ChEBI" id="CHEBI:15377"/>
        <dbReference type="ChEBI" id="CHEBI:15378"/>
        <dbReference type="ChEBI" id="CHEBI:15379"/>
        <dbReference type="ChEBI" id="CHEBI:16240"/>
        <dbReference type="ChEBI" id="CHEBI:16301"/>
        <dbReference type="ChEBI" id="CHEBI:17632"/>
        <dbReference type="ChEBI" id="CHEBI:33190"/>
        <dbReference type="ChEBI" id="CHEBI:136067"/>
    </reaction>
</comment>
<evidence type="ECO:0000256" key="9">
    <source>
        <dbReference type="ARBA" id="ARBA00049401"/>
    </source>
</evidence>
<evidence type="ECO:0000256" key="5">
    <source>
        <dbReference type="ARBA" id="ARBA00022643"/>
    </source>
</evidence>
<keyword evidence="4" id="KW-0285">Flavoprotein</keyword>
<dbReference type="GO" id="GO:0009636">
    <property type="term" value="P:response to toxic substance"/>
    <property type="evidence" value="ECO:0007669"/>
    <property type="project" value="UniProtKB-KW"/>
</dbReference>
<evidence type="ECO:0000256" key="2">
    <source>
        <dbReference type="ARBA" id="ARBA00009881"/>
    </source>
</evidence>
<dbReference type="InterPro" id="IPR013785">
    <property type="entry name" value="Aldolase_TIM"/>
</dbReference>
<dbReference type="CDD" id="cd04730">
    <property type="entry name" value="NPD_like"/>
    <property type="match status" value="1"/>
</dbReference>
<dbReference type="RefSeq" id="WP_163651459.1">
    <property type="nucleotide sequence ID" value="NZ_JAAGRN010000002.1"/>
</dbReference>
<name>A0A6B2QXV5_9BURK</name>
<dbReference type="EMBL" id="JAAGRN010000002">
    <property type="protein sequence ID" value="NDY82134.1"/>
    <property type="molecule type" value="Genomic_DNA"/>
</dbReference>
<reference evidence="10" key="1">
    <citation type="submission" date="2020-02" db="EMBL/GenBank/DDBJ databases">
        <authorList>
            <person name="Chen W.-M."/>
        </authorList>
    </citation>
    <scope>NUCLEOTIDE SEQUENCE</scope>
    <source>
        <strain evidence="10">NBD-18</strain>
    </source>
</reference>
<proteinExistence type="inferred from homology"/>
<organism evidence="10">
    <name type="scientific">Sheuella amnicola</name>
    <dbReference type="NCBI Taxonomy" id="2707330"/>
    <lineage>
        <taxon>Bacteria</taxon>
        <taxon>Pseudomonadati</taxon>
        <taxon>Pseudomonadota</taxon>
        <taxon>Betaproteobacteria</taxon>
        <taxon>Burkholderiales</taxon>
        <taxon>Alcaligenaceae</taxon>
        <taxon>Sheuella</taxon>
    </lineage>
</organism>
<comment type="similarity">
    <text evidence="2">Belongs to the nitronate monooxygenase family. NMO class I subfamily.</text>
</comment>
<keyword evidence="7 10" id="KW-0503">Monooxygenase</keyword>
<evidence type="ECO:0000256" key="7">
    <source>
        <dbReference type="ARBA" id="ARBA00023033"/>
    </source>
</evidence>
<evidence type="ECO:0000256" key="6">
    <source>
        <dbReference type="ARBA" id="ARBA00023002"/>
    </source>
</evidence>
<protein>
    <recommendedName>
        <fullName evidence="8">Propionate 3-nitronate monooxygenase</fullName>
    </recommendedName>
</protein>
<dbReference type="GO" id="GO:0018580">
    <property type="term" value="F:nitronate monooxygenase activity"/>
    <property type="evidence" value="ECO:0007669"/>
    <property type="project" value="InterPro"/>
</dbReference>
<evidence type="ECO:0000256" key="4">
    <source>
        <dbReference type="ARBA" id="ARBA00022630"/>
    </source>
</evidence>
<comment type="cofactor">
    <cofactor evidence="1">
        <name>FMN</name>
        <dbReference type="ChEBI" id="CHEBI:58210"/>
    </cofactor>
</comment>
<dbReference type="InterPro" id="IPR004136">
    <property type="entry name" value="NMO"/>
</dbReference>
<evidence type="ECO:0000256" key="8">
    <source>
        <dbReference type="ARBA" id="ARBA00031155"/>
    </source>
</evidence>
<keyword evidence="3" id="KW-0216">Detoxification</keyword>
<dbReference type="PANTHER" id="PTHR42747">
    <property type="entry name" value="NITRONATE MONOOXYGENASE-RELATED"/>
    <property type="match status" value="1"/>
</dbReference>